<evidence type="ECO:0000313" key="2">
    <source>
        <dbReference type="Proteomes" id="UP000568022"/>
    </source>
</evidence>
<gene>
    <name evidence="1" type="ORF">FHS32_001648</name>
</gene>
<sequence>MRLGSVGEGDVAAVAGAYRDRALPRVRDQLEPGLELPDPSFAARRYSALMR</sequence>
<protein>
    <submittedName>
        <fullName evidence="1">Uncharacterized protein</fullName>
    </submittedName>
</protein>
<reference evidence="1 2" key="1">
    <citation type="submission" date="2020-08" db="EMBL/GenBank/DDBJ databases">
        <title>Genomic Encyclopedia of Type Strains, Phase III (KMG-III): the genomes of soil and plant-associated and newly described type strains.</title>
        <authorList>
            <person name="Whitman W."/>
        </authorList>
    </citation>
    <scope>NUCLEOTIDE SEQUENCE [LARGE SCALE GENOMIC DNA]</scope>
    <source>
        <strain evidence="1 2">CECT 3226</strain>
    </source>
</reference>
<dbReference type="EMBL" id="JACHJE010000003">
    <property type="protein sequence ID" value="MBB5124916.1"/>
    <property type="molecule type" value="Genomic_DNA"/>
</dbReference>
<keyword evidence="2" id="KW-1185">Reference proteome</keyword>
<organism evidence="1 2">
    <name type="scientific">Streptomyces griseoloalbus</name>
    <dbReference type="NCBI Taxonomy" id="67303"/>
    <lineage>
        <taxon>Bacteria</taxon>
        <taxon>Bacillati</taxon>
        <taxon>Actinomycetota</taxon>
        <taxon>Actinomycetes</taxon>
        <taxon>Kitasatosporales</taxon>
        <taxon>Streptomycetaceae</taxon>
        <taxon>Streptomyces</taxon>
    </lineage>
</organism>
<evidence type="ECO:0000313" key="1">
    <source>
        <dbReference type="EMBL" id="MBB5124916.1"/>
    </source>
</evidence>
<comment type="caution">
    <text evidence="1">The sequence shown here is derived from an EMBL/GenBank/DDBJ whole genome shotgun (WGS) entry which is preliminary data.</text>
</comment>
<name>A0A7W8BM70_9ACTN</name>
<dbReference type="Proteomes" id="UP000568022">
    <property type="component" value="Unassembled WGS sequence"/>
</dbReference>
<dbReference type="AlphaFoldDB" id="A0A7W8BM70"/>
<accession>A0A7W8BM70</accession>
<proteinExistence type="predicted"/>